<organism evidence="7">
    <name type="scientific">hydrothermal vent metagenome</name>
    <dbReference type="NCBI Taxonomy" id="652676"/>
    <lineage>
        <taxon>unclassified sequences</taxon>
        <taxon>metagenomes</taxon>
        <taxon>ecological metagenomes</taxon>
    </lineage>
</organism>
<dbReference type="Gene3D" id="2.60.120.620">
    <property type="entry name" value="q2cbj1_9rhob like domain"/>
    <property type="match status" value="1"/>
</dbReference>
<dbReference type="InterPro" id="IPR044862">
    <property type="entry name" value="Pro_4_hyd_alph_FE2OG_OXY"/>
</dbReference>
<evidence type="ECO:0000313" key="7">
    <source>
        <dbReference type="EMBL" id="VAW52056.1"/>
    </source>
</evidence>
<dbReference type="GO" id="GO:0031418">
    <property type="term" value="F:L-ascorbic acid binding"/>
    <property type="evidence" value="ECO:0007669"/>
    <property type="project" value="InterPro"/>
</dbReference>
<dbReference type="PANTHER" id="PTHR10869:SF246">
    <property type="entry name" value="TRANSMEMBRANE PROLYL 4-HYDROXYLASE"/>
    <property type="match status" value="1"/>
</dbReference>
<evidence type="ECO:0000256" key="4">
    <source>
        <dbReference type="ARBA" id="ARBA00023002"/>
    </source>
</evidence>
<evidence type="ECO:0000259" key="6">
    <source>
        <dbReference type="PROSITE" id="PS51471"/>
    </source>
</evidence>
<dbReference type="Pfam" id="PF13640">
    <property type="entry name" value="2OG-FeII_Oxy_3"/>
    <property type="match status" value="1"/>
</dbReference>
<keyword evidence="4" id="KW-0560">Oxidoreductase</keyword>
<evidence type="ECO:0000256" key="3">
    <source>
        <dbReference type="ARBA" id="ARBA00022964"/>
    </source>
</evidence>
<dbReference type="PANTHER" id="PTHR10869">
    <property type="entry name" value="PROLYL 4-HYDROXYLASE ALPHA SUBUNIT"/>
    <property type="match status" value="1"/>
</dbReference>
<evidence type="ECO:0000256" key="2">
    <source>
        <dbReference type="ARBA" id="ARBA00022723"/>
    </source>
</evidence>
<dbReference type="EMBL" id="UOFE01000024">
    <property type="protein sequence ID" value="VAW52056.1"/>
    <property type="molecule type" value="Genomic_DNA"/>
</dbReference>
<dbReference type="InterPro" id="IPR006620">
    <property type="entry name" value="Pro_4_hyd_alph"/>
</dbReference>
<keyword evidence="5" id="KW-0408">Iron</keyword>
<name>A0A3B0X5P0_9ZZZZ</name>
<dbReference type="InterPro" id="IPR005123">
    <property type="entry name" value="Oxoglu/Fe-dep_dioxygenase_dom"/>
</dbReference>
<dbReference type="InterPro" id="IPR045054">
    <property type="entry name" value="P4HA-like"/>
</dbReference>
<dbReference type="GO" id="GO:0004656">
    <property type="term" value="F:procollagen-proline 4-dioxygenase activity"/>
    <property type="evidence" value="ECO:0007669"/>
    <property type="project" value="TreeGrafter"/>
</dbReference>
<dbReference type="SMART" id="SM00702">
    <property type="entry name" value="P4Hc"/>
    <property type="match status" value="1"/>
</dbReference>
<evidence type="ECO:0000256" key="5">
    <source>
        <dbReference type="ARBA" id="ARBA00023004"/>
    </source>
</evidence>
<dbReference type="GO" id="GO:0005506">
    <property type="term" value="F:iron ion binding"/>
    <property type="evidence" value="ECO:0007669"/>
    <property type="project" value="InterPro"/>
</dbReference>
<evidence type="ECO:0000256" key="1">
    <source>
        <dbReference type="ARBA" id="ARBA00001961"/>
    </source>
</evidence>
<protein>
    <recommendedName>
        <fullName evidence="6">Fe2OG dioxygenase domain-containing protein</fullName>
    </recommendedName>
</protein>
<keyword evidence="2" id="KW-0479">Metal-binding</keyword>
<dbReference type="AlphaFoldDB" id="A0A3B0X5P0"/>
<gene>
    <name evidence="7" type="ORF">MNBD_GAMMA05-603</name>
</gene>
<comment type="cofactor">
    <cofactor evidence="1">
        <name>L-ascorbate</name>
        <dbReference type="ChEBI" id="CHEBI:38290"/>
    </cofactor>
</comment>
<sequence length="222" mass="25174">MPNLITPIDNTKPMYQGDQLMVVENYLDKSECDYWIKFADESMGVKALVGSAKPSGVVKNESNEAFVADRINLFSEPDVKKNAIKLYSDIYGNIVPAHYGTDIEWFEIPHILRYKQGGNYHFHADAEAWDQDSNSWVRGIDRDYSCLTYLNSEYTGGALTFPYLNLRLHPCEGLLVAFPSDHRFLHSAEQTLSGVRYVMTTWGAAKGTMRVMPRPPALIVRL</sequence>
<keyword evidence="3" id="KW-0223">Dioxygenase</keyword>
<accession>A0A3B0X5P0</accession>
<reference evidence="7" key="1">
    <citation type="submission" date="2018-06" db="EMBL/GenBank/DDBJ databases">
        <authorList>
            <person name="Zhirakovskaya E."/>
        </authorList>
    </citation>
    <scope>NUCLEOTIDE SEQUENCE</scope>
</reference>
<feature type="domain" description="Fe2OG dioxygenase" evidence="6">
    <location>
        <begin position="105"/>
        <end position="205"/>
    </location>
</feature>
<dbReference type="PROSITE" id="PS51471">
    <property type="entry name" value="FE2OG_OXY"/>
    <property type="match status" value="1"/>
</dbReference>
<proteinExistence type="predicted"/>
<dbReference type="GO" id="GO:0005783">
    <property type="term" value="C:endoplasmic reticulum"/>
    <property type="evidence" value="ECO:0007669"/>
    <property type="project" value="TreeGrafter"/>
</dbReference>